<dbReference type="InterPro" id="IPR037401">
    <property type="entry name" value="SnoaL-like"/>
</dbReference>
<dbReference type="RefSeq" id="WP_252675708.1">
    <property type="nucleotide sequence ID" value="NZ_JAMXHT010000001.1"/>
</dbReference>
<evidence type="ECO:0000313" key="2">
    <source>
        <dbReference type="EMBL" id="MCO5396709.1"/>
    </source>
</evidence>
<sequence>MTVDVKQIGDTLMTLERSLNERWSSGDSSGYLENYHEDISYFDPVTETLLVGRSTVVAHISKIYSNPHIVRSEYLNPHVIVSDAGDLAVLSYNLNTFVADESGGEKLLRAWNSTEIYRLINKKWRIVHSNWALTKSFACAVAS</sequence>
<reference evidence="2" key="1">
    <citation type="submission" date="2022-06" db="EMBL/GenBank/DDBJ databases">
        <authorList>
            <person name="Lu C.-H."/>
        </authorList>
    </citation>
    <scope>NUCLEOTIDE SEQUENCE</scope>
    <source>
        <strain evidence="2">21MJYT02-11</strain>
    </source>
</reference>
<dbReference type="Gene3D" id="3.10.450.50">
    <property type="match status" value="1"/>
</dbReference>
<keyword evidence="3" id="KW-1185">Reference proteome</keyword>
<dbReference type="Pfam" id="PF13474">
    <property type="entry name" value="SnoaL_3"/>
    <property type="match status" value="1"/>
</dbReference>
<dbReference type="InterPro" id="IPR032710">
    <property type="entry name" value="NTF2-like_dom_sf"/>
</dbReference>
<gene>
    <name evidence="2" type="ORF">NG900_00705</name>
</gene>
<comment type="caution">
    <text evidence="2">The sequence shown here is derived from an EMBL/GenBank/DDBJ whole genome shotgun (WGS) entry which is preliminary data.</text>
</comment>
<dbReference type="Proteomes" id="UP001162811">
    <property type="component" value="Unassembled WGS sequence"/>
</dbReference>
<dbReference type="EMBL" id="JAMXHT010000001">
    <property type="protein sequence ID" value="MCO5396709.1"/>
    <property type="molecule type" value="Genomic_DNA"/>
</dbReference>
<organism evidence="2 3">
    <name type="scientific">Ralstonia soli</name>
    <dbReference type="NCBI Taxonomy" id="2953896"/>
    <lineage>
        <taxon>Bacteria</taxon>
        <taxon>Pseudomonadati</taxon>
        <taxon>Pseudomonadota</taxon>
        <taxon>Betaproteobacteria</taxon>
        <taxon>Burkholderiales</taxon>
        <taxon>Burkholderiaceae</taxon>
        <taxon>Ralstonia</taxon>
    </lineage>
</organism>
<dbReference type="SUPFAM" id="SSF54427">
    <property type="entry name" value="NTF2-like"/>
    <property type="match status" value="1"/>
</dbReference>
<proteinExistence type="predicted"/>
<reference evidence="2" key="2">
    <citation type="journal article" date="2023" name="Front. Microbiol.">
        <title>Ralstonia chuxiongensis sp. nov., Ralstonia mojiangensis sp. nov., and Ralstonia soli sp. nov., isolated from tobacco fields, are three novel species in the family Burkholderiaceae.</title>
        <authorList>
            <person name="Lu C.H."/>
            <person name="Zhang Y.Y."/>
            <person name="Jiang N."/>
            <person name="Chen W."/>
            <person name="Shao X."/>
            <person name="Zhao Z.M."/>
            <person name="Lu W.L."/>
            <person name="Hu X."/>
            <person name="Xi Y.X."/>
            <person name="Zou S.Y."/>
            <person name="Wei Q.J."/>
            <person name="Lin Z.L."/>
            <person name="Gong L."/>
            <person name="Gai X.T."/>
            <person name="Zhang L.Q."/>
            <person name="Li J.Y."/>
            <person name="Jin Y."/>
            <person name="Xia Z.Y."/>
        </authorList>
    </citation>
    <scope>NUCLEOTIDE SEQUENCE</scope>
    <source>
        <strain evidence="2">21MJYT02-11</strain>
    </source>
</reference>
<protein>
    <submittedName>
        <fullName evidence="2">DUF4440 domain-containing protein</fullName>
    </submittedName>
</protein>
<accession>A0ABT1AEG0</accession>
<feature type="domain" description="SnoaL-like" evidence="1">
    <location>
        <begin position="23"/>
        <end position="129"/>
    </location>
</feature>
<evidence type="ECO:0000259" key="1">
    <source>
        <dbReference type="Pfam" id="PF13474"/>
    </source>
</evidence>
<evidence type="ECO:0000313" key="3">
    <source>
        <dbReference type="Proteomes" id="UP001162811"/>
    </source>
</evidence>
<name>A0ABT1AEG0_9RALS</name>